<evidence type="ECO:0000256" key="3">
    <source>
        <dbReference type="ARBA" id="ARBA00023125"/>
    </source>
</evidence>
<dbReference type="Gene3D" id="1.10.10.10">
    <property type="entry name" value="Winged helix-like DNA-binding domain superfamily/Winged helix DNA-binding domain"/>
    <property type="match status" value="1"/>
</dbReference>
<name>A0A1S2NDM5_9BURK</name>
<evidence type="ECO:0000313" key="6">
    <source>
        <dbReference type="EMBL" id="OIJ42900.1"/>
    </source>
</evidence>
<proteinExistence type="inferred from homology"/>
<dbReference type="SUPFAM" id="SSF46785">
    <property type="entry name" value="Winged helix' DNA-binding domain"/>
    <property type="match status" value="1"/>
</dbReference>
<dbReference type="PROSITE" id="PS50931">
    <property type="entry name" value="HTH_LYSR"/>
    <property type="match status" value="1"/>
</dbReference>
<dbReference type="FunFam" id="1.10.10.10:FF:000001">
    <property type="entry name" value="LysR family transcriptional regulator"/>
    <property type="match status" value="1"/>
</dbReference>
<dbReference type="SUPFAM" id="SSF53850">
    <property type="entry name" value="Periplasmic binding protein-like II"/>
    <property type="match status" value="1"/>
</dbReference>
<gene>
    <name evidence="6" type="ORF">LO55_2769</name>
</gene>
<dbReference type="Pfam" id="PF03466">
    <property type="entry name" value="LysR_substrate"/>
    <property type="match status" value="1"/>
</dbReference>
<evidence type="ECO:0000259" key="5">
    <source>
        <dbReference type="PROSITE" id="PS50931"/>
    </source>
</evidence>
<comment type="caution">
    <text evidence="6">The sequence shown here is derived from an EMBL/GenBank/DDBJ whole genome shotgun (WGS) entry which is preliminary data.</text>
</comment>
<comment type="similarity">
    <text evidence="1">Belongs to the LysR transcriptional regulatory family.</text>
</comment>
<dbReference type="PRINTS" id="PR00039">
    <property type="entry name" value="HTHLYSR"/>
</dbReference>
<dbReference type="PANTHER" id="PTHR30537">
    <property type="entry name" value="HTH-TYPE TRANSCRIPTIONAL REGULATOR"/>
    <property type="match status" value="1"/>
</dbReference>
<organism evidence="6 7">
    <name type="scientific">Massilia timonae</name>
    <dbReference type="NCBI Taxonomy" id="47229"/>
    <lineage>
        <taxon>Bacteria</taxon>
        <taxon>Pseudomonadati</taxon>
        <taxon>Pseudomonadota</taxon>
        <taxon>Betaproteobacteria</taxon>
        <taxon>Burkholderiales</taxon>
        <taxon>Oxalobacteraceae</taxon>
        <taxon>Telluria group</taxon>
        <taxon>Massilia</taxon>
    </lineage>
</organism>
<dbReference type="GO" id="GO:0006351">
    <property type="term" value="P:DNA-templated transcription"/>
    <property type="evidence" value="ECO:0007669"/>
    <property type="project" value="TreeGrafter"/>
</dbReference>
<keyword evidence="3" id="KW-0238">DNA-binding</keyword>
<dbReference type="CDD" id="cd08422">
    <property type="entry name" value="PBP2_CrgA_like"/>
    <property type="match status" value="1"/>
</dbReference>
<keyword evidence="4" id="KW-0804">Transcription</keyword>
<dbReference type="Gene3D" id="3.40.190.290">
    <property type="match status" value="1"/>
</dbReference>
<accession>A0A1S2NDM5</accession>
<sequence length="324" mass="35472">MPESISHLVSFIYSAEERGFSPAARRLGLSPAAVSKNVARLEQHLGVRLFQRTTRQLRLTAEGERYLYEVAEPWRRIEEATLATRQGAGQPGGTLKIGMAPLVGRTYFVPMLDEFLQRYPAIVPDLHFANRQVDLIKEGFDVAIGGGVDLNEGMVARELTIVRSIVVASPAYLERRGWPRDPDGLARHDGIARRAVGSGRLLSWTLRHGDGRQAPVDLRTALVCDDPEAMAQAALAGIGIAVLPLPHAQAFLRSRALVDVLPGWFVEGRALCLYYASRRLLPAKTRVFIDFVVARFEEQGLARQFMTPERAAGEGGEAPAAAGA</sequence>
<dbReference type="GO" id="GO:0003700">
    <property type="term" value="F:DNA-binding transcription factor activity"/>
    <property type="evidence" value="ECO:0007669"/>
    <property type="project" value="InterPro"/>
</dbReference>
<dbReference type="InterPro" id="IPR036388">
    <property type="entry name" value="WH-like_DNA-bd_sf"/>
</dbReference>
<dbReference type="RefSeq" id="WP_071361875.1">
    <property type="nucleotide sequence ID" value="NZ_JRYB01000001.1"/>
</dbReference>
<evidence type="ECO:0000256" key="4">
    <source>
        <dbReference type="ARBA" id="ARBA00023163"/>
    </source>
</evidence>
<dbReference type="InterPro" id="IPR000847">
    <property type="entry name" value="LysR_HTH_N"/>
</dbReference>
<dbReference type="Pfam" id="PF00126">
    <property type="entry name" value="HTH_1"/>
    <property type="match status" value="1"/>
</dbReference>
<dbReference type="GO" id="GO:0043565">
    <property type="term" value="F:sequence-specific DNA binding"/>
    <property type="evidence" value="ECO:0007669"/>
    <property type="project" value="TreeGrafter"/>
</dbReference>
<dbReference type="InterPro" id="IPR058163">
    <property type="entry name" value="LysR-type_TF_proteobact-type"/>
</dbReference>
<dbReference type="EMBL" id="JRYB01000001">
    <property type="protein sequence ID" value="OIJ42900.1"/>
    <property type="molecule type" value="Genomic_DNA"/>
</dbReference>
<evidence type="ECO:0000256" key="2">
    <source>
        <dbReference type="ARBA" id="ARBA00023015"/>
    </source>
</evidence>
<dbReference type="InterPro" id="IPR005119">
    <property type="entry name" value="LysR_subst-bd"/>
</dbReference>
<evidence type="ECO:0000313" key="7">
    <source>
        <dbReference type="Proteomes" id="UP000180246"/>
    </source>
</evidence>
<keyword evidence="2" id="KW-0805">Transcription regulation</keyword>
<protein>
    <submittedName>
        <fullName evidence="6">Bacterial regulatory helix-turn-helix, lysR family protein</fullName>
    </submittedName>
</protein>
<dbReference type="AlphaFoldDB" id="A0A1S2NDM5"/>
<evidence type="ECO:0000256" key="1">
    <source>
        <dbReference type="ARBA" id="ARBA00009437"/>
    </source>
</evidence>
<feature type="domain" description="HTH lysR-type" evidence="5">
    <location>
        <begin position="15"/>
        <end position="60"/>
    </location>
</feature>
<dbReference type="Proteomes" id="UP000180246">
    <property type="component" value="Unassembled WGS sequence"/>
</dbReference>
<reference evidence="6 7" key="1">
    <citation type="submission" date="2014-10" db="EMBL/GenBank/DDBJ databases">
        <authorList>
            <person name="Seo M.-J."/>
            <person name="Seok Y.J."/>
            <person name="Cha I.-T."/>
        </authorList>
    </citation>
    <scope>NUCLEOTIDE SEQUENCE [LARGE SCALE GENOMIC DNA]</scope>
    <source>
        <strain evidence="6 7">NEU</strain>
    </source>
</reference>
<dbReference type="PANTHER" id="PTHR30537:SF72">
    <property type="entry name" value="LYSR FAMILY TRANSCRIPTIONAL REGULATOR"/>
    <property type="match status" value="1"/>
</dbReference>
<dbReference type="InterPro" id="IPR036390">
    <property type="entry name" value="WH_DNA-bd_sf"/>
</dbReference>